<evidence type="ECO:0000313" key="2">
    <source>
        <dbReference type="Proteomes" id="UP001589799"/>
    </source>
</evidence>
<accession>A0ABV6I151</accession>
<keyword evidence="2" id="KW-1185">Reference proteome</keyword>
<evidence type="ECO:0000313" key="1">
    <source>
        <dbReference type="EMBL" id="MFC0339912.1"/>
    </source>
</evidence>
<organism evidence="1 2">
    <name type="scientific">Paracoccus niistensis</name>
    <dbReference type="NCBI Taxonomy" id="632935"/>
    <lineage>
        <taxon>Bacteria</taxon>
        <taxon>Pseudomonadati</taxon>
        <taxon>Pseudomonadota</taxon>
        <taxon>Alphaproteobacteria</taxon>
        <taxon>Rhodobacterales</taxon>
        <taxon>Paracoccaceae</taxon>
        <taxon>Paracoccus</taxon>
    </lineage>
</organism>
<gene>
    <name evidence="1" type="ORF">ACFFII_03930</name>
</gene>
<protein>
    <recommendedName>
        <fullName evidence="3">Plasmid mobilization relaxosome protein MobC</fullName>
    </recommendedName>
</protein>
<dbReference type="Proteomes" id="UP001589799">
    <property type="component" value="Unassembled WGS sequence"/>
</dbReference>
<sequence length="105" mass="11842">MSARESVTFRLTKEQREQLDRLVAASGQTQNSYILSCVLSSGGGRTFADVERRLGEVGFLLNAVIEQLLQNKWPDSKKAITSLMRQYDRLVDRVILGLNIDALDR</sequence>
<name>A0ABV6I151_9RHOB</name>
<proteinExistence type="predicted"/>
<comment type="caution">
    <text evidence="1">The sequence shown here is derived from an EMBL/GenBank/DDBJ whole genome shotgun (WGS) entry which is preliminary data.</text>
</comment>
<reference evidence="1 2" key="1">
    <citation type="submission" date="2024-09" db="EMBL/GenBank/DDBJ databases">
        <authorList>
            <person name="Sun Q."/>
            <person name="Mori K."/>
        </authorList>
    </citation>
    <scope>NUCLEOTIDE SEQUENCE [LARGE SCALE GENOMIC DNA]</scope>
    <source>
        <strain evidence="1 2">KCTC 22789</strain>
    </source>
</reference>
<dbReference type="RefSeq" id="WP_377697594.1">
    <property type="nucleotide sequence ID" value="NZ_JBHLWE010000013.1"/>
</dbReference>
<evidence type="ECO:0008006" key="3">
    <source>
        <dbReference type="Google" id="ProtNLM"/>
    </source>
</evidence>
<dbReference type="EMBL" id="JBHLWE010000013">
    <property type="protein sequence ID" value="MFC0339912.1"/>
    <property type="molecule type" value="Genomic_DNA"/>
</dbReference>